<feature type="domain" description="Replication factor A C-terminal" evidence="2">
    <location>
        <begin position="228"/>
        <end position="314"/>
    </location>
</feature>
<dbReference type="InterPro" id="IPR013955">
    <property type="entry name" value="Rep_factor-A_C"/>
</dbReference>
<dbReference type="Gene3D" id="2.40.50.140">
    <property type="entry name" value="Nucleic acid-binding proteins"/>
    <property type="match status" value="2"/>
</dbReference>
<dbReference type="Pfam" id="PF08646">
    <property type="entry name" value="Rep_fac-A_C"/>
    <property type="match status" value="1"/>
</dbReference>
<dbReference type="Proteomes" id="UP000242715">
    <property type="component" value="Unassembled WGS sequence"/>
</dbReference>
<dbReference type="PANTHER" id="PTHR47165:SF4">
    <property type="entry name" value="OS03G0429900 PROTEIN"/>
    <property type="match status" value="1"/>
</dbReference>
<sequence>MVSGEKSSAGAVYDDVADIAPGKGDVHIRVKVIRLWKVPSFLNPSEFSSIEMVLMDGKGAKIHATIRKQLFCMFDSKIEEGKAYEMSYFSVFTQSGNYRTTLHSYKLVFQAKTSVVFAEDVGFDHSGINVTTLAEICAFNHDYEFLVDKASLQNVMSTTKVLINPDIPEAEVFKNSIAVHGIEDDRSVPIIGVPARPTLEEEFLRMHPTKTLPELENLCEDGVFVVCAEIVRIVDGHDWWYPACKCHKAVVADSRSYFCSGCRRHVFQVVPRFRVKVEATDGKSSGIFVIFDSEMSYLMERSCSYFVAQSKANSSGTHPIEFDCLVGKKMLLSVDKAVKQGGLSDGSHRVRRVCMDPTIIDKFCAQGSYFTPTKCISSPVDLDSDGLSDEPDDDGDSDSIEFLKDLIVVPPPSSATPAKNVVRVGLKRNLNKAFEMFPSLLCVIRPLEWALK</sequence>
<dbReference type="OrthoDB" id="1430067at2759"/>
<dbReference type="PANTHER" id="PTHR47165">
    <property type="entry name" value="OS03G0429900 PROTEIN"/>
    <property type="match status" value="1"/>
</dbReference>
<evidence type="ECO:0000313" key="3">
    <source>
        <dbReference type="EMBL" id="GAU30977.1"/>
    </source>
</evidence>
<dbReference type="Pfam" id="PF02721">
    <property type="entry name" value="DUF223"/>
    <property type="match status" value="1"/>
</dbReference>
<accession>A0A2Z6NMB5</accession>
<dbReference type="AlphaFoldDB" id="A0A2Z6NMB5"/>
<evidence type="ECO:0000313" key="4">
    <source>
        <dbReference type="Proteomes" id="UP000242715"/>
    </source>
</evidence>
<dbReference type="SUPFAM" id="SSF50249">
    <property type="entry name" value="Nucleic acid-binding proteins"/>
    <property type="match status" value="2"/>
</dbReference>
<feature type="domain" description="Replication protein A 70 kDa DNA-binding subunit B/D first OB fold" evidence="1">
    <location>
        <begin position="13"/>
        <end position="116"/>
    </location>
</feature>
<proteinExistence type="predicted"/>
<dbReference type="EMBL" id="DF973442">
    <property type="protein sequence ID" value="GAU30977.1"/>
    <property type="molecule type" value="Genomic_DNA"/>
</dbReference>
<dbReference type="InterPro" id="IPR003871">
    <property type="entry name" value="RFA1B/D_OB_1st"/>
</dbReference>
<dbReference type="InterPro" id="IPR012340">
    <property type="entry name" value="NA-bd_OB-fold"/>
</dbReference>
<dbReference type="CDD" id="cd04480">
    <property type="entry name" value="RPA1_DBD_A_like"/>
    <property type="match status" value="1"/>
</dbReference>
<gene>
    <name evidence="3" type="ORF">TSUD_104910</name>
</gene>
<protein>
    <recommendedName>
        <fullName evidence="5">Replication factor A C-terminal domain-containing protein</fullName>
    </recommendedName>
</protein>
<evidence type="ECO:0000259" key="1">
    <source>
        <dbReference type="Pfam" id="PF02721"/>
    </source>
</evidence>
<organism evidence="3 4">
    <name type="scientific">Trifolium subterraneum</name>
    <name type="common">Subterranean clover</name>
    <dbReference type="NCBI Taxonomy" id="3900"/>
    <lineage>
        <taxon>Eukaryota</taxon>
        <taxon>Viridiplantae</taxon>
        <taxon>Streptophyta</taxon>
        <taxon>Embryophyta</taxon>
        <taxon>Tracheophyta</taxon>
        <taxon>Spermatophyta</taxon>
        <taxon>Magnoliopsida</taxon>
        <taxon>eudicotyledons</taxon>
        <taxon>Gunneridae</taxon>
        <taxon>Pentapetalae</taxon>
        <taxon>rosids</taxon>
        <taxon>fabids</taxon>
        <taxon>Fabales</taxon>
        <taxon>Fabaceae</taxon>
        <taxon>Papilionoideae</taxon>
        <taxon>50 kb inversion clade</taxon>
        <taxon>NPAAA clade</taxon>
        <taxon>Hologalegina</taxon>
        <taxon>IRL clade</taxon>
        <taxon>Trifolieae</taxon>
        <taxon>Trifolium</taxon>
    </lineage>
</organism>
<reference evidence="4" key="1">
    <citation type="journal article" date="2017" name="Front. Plant Sci.">
        <title>Climate Clever Clovers: New Paradigm to Reduce the Environmental Footprint of Ruminants by Breeding Low Methanogenic Forages Utilizing Haplotype Variation.</title>
        <authorList>
            <person name="Kaur P."/>
            <person name="Appels R."/>
            <person name="Bayer P.E."/>
            <person name="Keeble-Gagnere G."/>
            <person name="Wang J."/>
            <person name="Hirakawa H."/>
            <person name="Shirasawa K."/>
            <person name="Vercoe P."/>
            <person name="Stefanova K."/>
            <person name="Durmic Z."/>
            <person name="Nichols P."/>
            <person name="Revell C."/>
            <person name="Isobe S.N."/>
            <person name="Edwards D."/>
            <person name="Erskine W."/>
        </authorList>
    </citation>
    <scope>NUCLEOTIDE SEQUENCE [LARGE SCALE GENOMIC DNA]</scope>
    <source>
        <strain evidence="4">cv. Daliak</strain>
    </source>
</reference>
<name>A0A2Z6NMB5_TRISU</name>
<evidence type="ECO:0008006" key="5">
    <source>
        <dbReference type="Google" id="ProtNLM"/>
    </source>
</evidence>
<keyword evidence="4" id="KW-1185">Reference proteome</keyword>
<evidence type="ECO:0000259" key="2">
    <source>
        <dbReference type="Pfam" id="PF08646"/>
    </source>
</evidence>